<evidence type="ECO:0000256" key="8">
    <source>
        <dbReference type="ARBA" id="ARBA00022832"/>
    </source>
</evidence>
<comment type="catalytic activity">
    <reaction evidence="19">
        <text>octanoyl-CoA + H2O = octanoate + CoA + H(+)</text>
        <dbReference type="Rhea" id="RHEA:30143"/>
        <dbReference type="ChEBI" id="CHEBI:15377"/>
        <dbReference type="ChEBI" id="CHEBI:15378"/>
        <dbReference type="ChEBI" id="CHEBI:25646"/>
        <dbReference type="ChEBI" id="CHEBI:57287"/>
        <dbReference type="ChEBI" id="CHEBI:57386"/>
    </reaction>
    <physiologicalReaction direction="left-to-right" evidence="19">
        <dbReference type="Rhea" id="RHEA:30144"/>
    </physiologicalReaction>
</comment>
<keyword evidence="6" id="KW-0053">Apoptosis</keyword>
<dbReference type="SUPFAM" id="SSF54637">
    <property type="entry name" value="Thioesterase/thiol ester dehydrase-isomerase"/>
    <property type="match status" value="1"/>
</dbReference>
<evidence type="ECO:0000256" key="23">
    <source>
        <dbReference type="ARBA" id="ARBA00048180"/>
    </source>
</evidence>
<dbReference type="PANTHER" id="PTHR12418:SF19">
    <property type="entry name" value="ACYL-COENZYME A THIOESTERASE THEM4"/>
    <property type="match status" value="1"/>
</dbReference>
<dbReference type="InterPro" id="IPR029069">
    <property type="entry name" value="HotDog_dom_sf"/>
</dbReference>
<keyword evidence="12" id="KW-0966">Cell projection</keyword>
<comment type="catalytic activity">
    <reaction evidence="13">
        <text>(5Z,8Z,11Z,14Z)-eicosatetraenoyl-CoA + H2O = (5Z,8Z,11Z,14Z)-eicosatetraenoate + CoA + H(+)</text>
        <dbReference type="Rhea" id="RHEA:40151"/>
        <dbReference type="ChEBI" id="CHEBI:15377"/>
        <dbReference type="ChEBI" id="CHEBI:15378"/>
        <dbReference type="ChEBI" id="CHEBI:32395"/>
        <dbReference type="ChEBI" id="CHEBI:57287"/>
        <dbReference type="ChEBI" id="CHEBI:57368"/>
    </reaction>
    <physiologicalReaction direction="left-to-right" evidence="13">
        <dbReference type="Rhea" id="RHEA:40152"/>
    </physiologicalReaction>
</comment>
<dbReference type="PANTHER" id="PTHR12418">
    <property type="entry name" value="ACYL-COENZYME A THIOESTERASE THEM4"/>
    <property type="match status" value="1"/>
</dbReference>
<dbReference type="CDD" id="cd03443">
    <property type="entry name" value="PaaI_thioesterase"/>
    <property type="match status" value="1"/>
</dbReference>
<comment type="catalytic activity">
    <reaction evidence="22">
        <text>dodecanoyl-CoA + H2O = dodecanoate + CoA + H(+)</text>
        <dbReference type="Rhea" id="RHEA:30135"/>
        <dbReference type="ChEBI" id="CHEBI:15377"/>
        <dbReference type="ChEBI" id="CHEBI:15378"/>
        <dbReference type="ChEBI" id="CHEBI:18262"/>
        <dbReference type="ChEBI" id="CHEBI:57287"/>
        <dbReference type="ChEBI" id="CHEBI:57375"/>
    </reaction>
    <physiologicalReaction direction="left-to-right" evidence="22">
        <dbReference type="Rhea" id="RHEA:30136"/>
    </physiologicalReaction>
</comment>
<evidence type="ECO:0000256" key="7">
    <source>
        <dbReference type="ARBA" id="ARBA00022801"/>
    </source>
</evidence>
<keyword evidence="4" id="KW-1003">Cell membrane</keyword>
<keyword evidence="8" id="KW-0276">Fatty acid metabolism</keyword>
<evidence type="ECO:0000256" key="13">
    <source>
        <dbReference type="ARBA" id="ARBA00035852"/>
    </source>
</evidence>
<sequence>MSEAGTADPTRRNRIHEVWDRRILAERTLADDQVAALADLAGRVRALTDAVVHTRVPADEIAAVSAEVAALTDRLSAVRGEAPPIGSHDGTGRALASPVSGPLNPIAPPVDIEPLPGGGARAAFTLGGVYEGPPTFVHGGVSAMILDQLLGVAAAANGTPGMTATLDLRYRRPTPYGVRLTAEARVARVEGRKTWVDASIAAPDGRTTVEATAMFVMPAR</sequence>
<comment type="catalytic activity">
    <reaction evidence="14">
        <text>(9Z)-octadecenoyl-CoA + H2O = (9Z)-octadecenoate + CoA + H(+)</text>
        <dbReference type="Rhea" id="RHEA:40139"/>
        <dbReference type="ChEBI" id="CHEBI:15377"/>
        <dbReference type="ChEBI" id="CHEBI:15378"/>
        <dbReference type="ChEBI" id="CHEBI:30823"/>
        <dbReference type="ChEBI" id="CHEBI:57287"/>
        <dbReference type="ChEBI" id="CHEBI:57387"/>
    </reaction>
    <physiologicalReaction direction="left-to-right" evidence="14">
        <dbReference type="Rhea" id="RHEA:40140"/>
    </physiologicalReaction>
</comment>
<evidence type="ECO:0000256" key="2">
    <source>
        <dbReference type="ARBA" id="ARBA00004496"/>
    </source>
</evidence>
<organism evidence="25 26">
    <name type="scientific">Actinomadura namibiensis</name>
    <dbReference type="NCBI Taxonomy" id="182080"/>
    <lineage>
        <taxon>Bacteria</taxon>
        <taxon>Bacillati</taxon>
        <taxon>Actinomycetota</taxon>
        <taxon>Actinomycetes</taxon>
        <taxon>Streptosporangiales</taxon>
        <taxon>Thermomonosporaceae</taxon>
        <taxon>Actinomadura</taxon>
    </lineage>
</organism>
<dbReference type="Proteomes" id="UP000572680">
    <property type="component" value="Unassembled WGS sequence"/>
</dbReference>
<keyword evidence="5" id="KW-0963">Cytoplasm</keyword>
<keyword evidence="26" id="KW-1185">Reference proteome</keyword>
<comment type="subcellular location">
    <subcellularLocation>
        <location evidence="3">Cell projection</location>
        <location evidence="3">Ruffle membrane</location>
    </subcellularLocation>
    <subcellularLocation>
        <location evidence="2">Cytoplasm</location>
    </subcellularLocation>
    <subcellularLocation>
        <location evidence="1">Membrane</location>
        <topology evidence="1">Peripheral membrane protein</topology>
    </subcellularLocation>
</comment>
<evidence type="ECO:0000256" key="15">
    <source>
        <dbReference type="ARBA" id="ARBA00038456"/>
    </source>
</evidence>
<comment type="similarity">
    <text evidence="15">Belongs to the THEM4/THEM5 thioesterase family.</text>
</comment>
<keyword evidence="11" id="KW-0472">Membrane</keyword>
<evidence type="ECO:0000256" key="18">
    <source>
        <dbReference type="ARBA" id="ARBA00043210"/>
    </source>
</evidence>
<proteinExistence type="inferred from homology"/>
<evidence type="ECO:0000256" key="10">
    <source>
        <dbReference type="ARBA" id="ARBA00023098"/>
    </source>
</evidence>
<comment type="catalytic activity">
    <reaction evidence="21">
        <text>decanoyl-CoA + H2O = decanoate + CoA + H(+)</text>
        <dbReference type="Rhea" id="RHEA:40059"/>
        <dbReference type="ChEBI" id="CHEBI:15377"/>
        <dbReference type="ChEBI" id="CHEBI:15378"/>
        <dbReference type="ChEBI" id="CHEBI:27689"/>
        <dbReference type="ChEBI" id="CHEBI:57287"/>
        <dbReference type="ChEBI" id="CHEBI:61430"/>
    </reaction>
    <physiologicalReaction direction="left-to-right" evidence="21">
        <dbReference type="Rhea" id="RHEA:40060"/>
    </physiologicalReaction>
</comment>
<evidence type="ECO:0000256" key="6">
    <source>
        <dbReference type="ARBA" id="ARBA00022703"/>
    </source>
</evidence>
<evidence type="ECO:0000256" key="12">
    <source>
        <dbReference type="ARBA" id="ARBA00023273"/>
    </source>
</evidence>
<keyword evidence="10" id="KW-0443">Lipid metabolism</keyword>
<accession>A0A7W3LJV3</accession>
<evidence type="ECO:0000256" key="20">
    <source>
        <dbReference type="ARBA" id="ARBA00047734"/>
    </source>
</evidence>
<dbReference type="GO" id="GO:0016787">
    <property type="term" value="F:hydrolase activity"/>
    <property type="evidence" value="ECO:0007669"/>
    <property type="project" value="UniProtKB-KW"/>
</dbReference>
<evidence type="ECO:0000313" key="26">
    <source>
        <dbReference type="Proteomes" id="UP000572680"/>
    </source>
</evidence>
<evidence type="ECO:0000259" key="24">
    <source>
        <dbReference type="Pfam" id="PF03061"/>
    </source>
</evidence>
<evidence type="ECO:0000256" key="14">
    <source>
        <dbReference type="ARBA" id="ARBA00037002"/>
    </source>
</evidence>
<evidence type="ECO:0000256" key="3">
    <source>
        <dbReference type="ARBA" id="ARBA00004632"/>
    </source>
</evidence>
<dbReference type="EC" id="3.1.2.2" evidence="16"/>
<evidence type="ECO:0000313" key="25">
    <source>
        <dbReference type="EMBL" id="MBA8949477.1"/>
    </source>
</evidence>
<evidence type="ECO:0000256" key="17">
    <source>
        <dbReference type="ARBA" id="ARBA00040123"/>
    </source>
</evidence>
<evidence type="ECO:0000256" key="9">
    <source>
        <dbReference type="ARBA" id="ARBA00022946"/>
    </source>
</evidence>
<dbReference type="RefSeq" id="WP_182841897.1">
    <property type="nucleotide sequence ID" value="NZ_BAAALP010000013.1"/>
</dbReference>
<comment type="caution">
    <text evidence="25">The sequence shown here is derived from an EMBL/GenBank/DDBJ whole genome shotgun (WGS) entry which is preliminary data.</text>
</comment>
<comment type="catalytic activity">
    <reaction evidence="20">
        <text>hexadecanoyl-CoA + H2O = hexadecanoate + CoA + H(+)</text>
        <dbReference type="Rhea" id="RHEA:16645"/>
        <dbReference type="ChEBI" id="CHEBI:7896"/>
        <dbReference type="ChEBI" id="CHEBI:15377"/>
        <dbReference type="ChEBI" id="CHEBI:15378"/>
        <dbReference type="ChEBI" id="CHEBI:57287"/>
        <dbReference type="ChEBI" id="CHEBI:57379"/>
        <dbReference type="EC" id="3.1.2.2"/>
    </reaction>
    <physiologicalReaction direction="left-to-right" evidence="20">
        <dbReference type="Rhea" id="RHEA:16646"/>
    </physiologicalReaction>
</comment>
<evidence type="ECO:0000256" key="11">
    <source>
        <dbReference type="ARBA" id="ARBA00023136"/>
    </source>
</evidence>
<evidence type="ECO:0000256" key="4">
    <source>
        <dbReference type="ARBA" id="ARBA00022475"/>
    </source>
</evidence>
<feature type="domain" description="Thioesterase" evidence="24">
    <location>
        <begin position="136"/>
        <end position="207"/>
    </location>
</feature>
<dbReference type="Gene3D" id="3.10.129.10">
    <property type="entry name" value="Hotdog Thioesterase"/>
    <property type="match status" value="1"/>
</dbReference>
<dbReference type="InterPro" id="IPR006683">
    <property type="entry name" value="Thioestr_dom"/>
</dbReference>
<evidence type="ECO:0000256" key="19">
    <source>
        <dbReference type="ARBA" id="ARBA00047588"/>
    </source>
</evidence>
<evidence type="ECO:0000256" key="22">
    <source>
        <dbReference type="ARBA" id="ARBA00048074"/>
    </source>
</evidence>
<dbReference type="InterPro" id="IPR052365">
    <property type="entry name" value="THEM4/THEM5_acyl-CoA_thioest"/>
</dbReference>
<dbReference type="Pfam" id="PF03061">
    <property type="entry name" value="4HBT"/>
    <property type="match status" value="1"/>
</dbReference>
<dbReference type="GO" id="GO:0006631">
    <property type="term" value="P:fatty acid metabolic process"/>
    <property type="evidence" value="ECO:0007669"/>
    <property type="project" value="UniProtKB-KW"/>
</dbReference>
<dbReference type="AlphaFoldDB" id="A0A7W3LJV3"/>
<dbReference type="GO" id="GO:0016020">
    <property type="term" value="C:membrane"/>
    <property type="evidence" value="ECO:0007669"/>
    <property type="project" value="UniProtKB-SubCell"/>
</dbReference>
<name>A0A7W3LJV3_ACTNM</name>
<dbReference type="GO" id="GO:0005737">
    <property type="term" value="C:cytoplasm"/>
    <property type="evidence" value="ECO:0007669"/>
    <property type="project" value="UniProtKB-SubCell"/>
</dbReference>
<evidence type="ECO:0000256" key="16">
    <source>
        <dbReference type="ARBA" id="ARBA00038848"/>
    </source>
</evidence>
<evidence type="ECO:0000256" key="5">
    <source>
        <dbReference type="ARBA" id="ARBA00022490"/>
    </source>
</evidence>
<reference evidence="25 26" key="1">
    <citation type="submission" date="2020-08" db="EMBL/GenBank/DDBJ databases">
        <title>Genomic Encyclopedia of Type Strains, Phase IV (KMG-IV): sequencing the most valuable type-strain genomes for metagenomic binning, comparative biology and taxonomic classification.</title>
        <authorList>
            <person name="Goeker M."/>
        </authorList>
    </citation>
    <scope>NUCLEOTIDE SEQUENCE [LARGE SCALE GENOMIC DNA]</scope>
    <source>
        <strain evidence="25 26">DSM 44197</strain>
    </source>
</reference>
<comment type="catalytic activity">
    <reaction evidence="23">
        <text>tetradecanoyl-CoA + H2O = tetradecanoate + CoA + H(+)</text>
        <dbReference type="Rhea" id="RHEA:40119"/>
        <dbReference type="ChEBI" id="CHEBI:15377"/>
        <dbReference type="ChEBI" id="CHEBI:15378"/>
        <dbReference type="ChEBI" id="CHEBI:30807"/>
        <dbReference type="ChEBI" id="CHEBI:57287"/>
        <dbReference type="ChEBI" id="CHEBI:57385"/>
    </reaction>
    <physiologicalReaction direction="left-to-right" evidence="23">
        <dbReference type="Rhea" id="RHEA:40120"/>
    </physiologicalReaction>
</comment>
<keyword evidence="7" id="KW-0378">Hydrolase</keyword>
<dbReference type="EMBL" id="JACJIA010000001">
    <property type="protein sequence ID" value="MBA8949477.1"/>
    <property type="molecule type" value="Genomic_DNA"/>
</dbReference>
<evidence type="ECO:0000256" key="1">
    <source>
        <dbReference type="ARBA" id="ARBA00004170"/>
    </source>
</evidence>
<protein>
    <recommendedName>
        <fullName evidence="17">Acyl-coenzyme A thioesterase THEM4</fullName>
        <ecNumber evidence="16">3.1.2.2</ecNumber>
    </recommendedName>
    <alternativeName>
        <fullName evidence="18">Thioesterase superfamily member 4</fullName>
    </alternativeName>
</protein>
<gene>
    <name evidence="25" type="ORF">HNR61_001075</name>
</gene>
<evidence type="ECO:0000256" key="21">
    <source>
        <dbReference type="ARBA" id="ARBA00047969"/>
    </source>
</evidence>
<keyword evidence="9" id="KW-0809">Transit peptide</keyword>